<organism evidence="1 2">
    <name type="scientific">Gymnopilus junonius</name>
    <name type="common">Spectacular rustgill mushroom</name>
    <name type="synonym">Gymnopilus spectabilis subsp. junonius</name>
    <dbReference type="NCBI Taxonomy" id="109634"/>
    <lineage>
        <taxon>Eukaryota</taxon>
        <taxon>Fungi</taxon>
        <taxon>Dikarya</taxon>
        <taxon>Basidiomycota</taxon>
        <taxon>Agaricomycotina</taxon>
        <taxon>Agaricomycetes</taxon>
        <taxon>Agaricomycetidae</taxon>
        <taxon>Agaricales</taxon>
        <taxon>Agaricineae</taxon>
        <taxon>Hymenogastraceae</taxon>
        <taxon>Gymnopilus</taxon>
    </lineage>
</organism>
<keyword evidence="2" id="KW-1185">Reference proteome</keyword>
<evidence type="ECO:0000313" key="2">
    <source>
        <dbReference type="Proteomes" id="UP000724874"/>
    </source>
</evidence>
<reference evidence="1" key="1">
    <citation type="submission" date="2020-11" db="EMBL/GenBank/DDBJ databases">
        <authorList>
            <consortium name="DOE Joint Genome Institute"/>
            <person name="Ahrendt S."/>
            <person name="Riley R."/>
            <person name="Andreopoulos W."/>
            <person name="LaButti K."/>
            <person name="Pangilinan J."/>
            <person name="Ruiz-duenas F.J."/>
            <person name="Barrasa J.M."/>
            <person name="Sanchez-Garcia M."/>
            <person name="Camarero S."/>
            <person name="Miyauchi S."/>
            <person name="Serrano A."/>
            <person name="Linde D."/>
            <person name="Babiker R."/>
            <person name="Drula E."/>
            <person name="Ayuso-Fernandez I."/>
            <person name="Pacheco R."/>
            <person name="Padilla G."/>
            <person name="Ferreira P."/>
            <person name="Barriuso J."/>
            <person name="Kellner H."/>
            <person name="Castanera R."/>
            <person name="Alfaro M."/>
            <person name="Ramirez L."/>
            <person name="Pisabarro A.G."/>
            <person name="Kuo A."/>
            <person name="Tritt A."/>
            <person name="Lipzen A."/>
            <person name="He G."/>
            <person name="Yan M."/>
            <person name="Ng V."/>
            <person name="Cullen D."/>
            <person name="Martin F."/>
            <person name="Rosso M.-N."/>
            <person name="Henrissat B."/>
            <person name="Hibbett D."/>
            <person name="Martinez A.T."/>
            <person name="Grigoriev I.V."/>
        </authorList>
    </citation>
    <scope>NUCLEOTIDE SEQUENCE</scope>
    <source>
        <strain evidence="1">AH 44721</strain>
    </source>
</reference>
<evidence type="ECO:0000313" key="1">
    <source>
        <dbReference type="EMBL" id="KAF8903740.1"/>
    </source>
</evidence>
<comment type="caution">
    <text evidence="1">The sequence shown here is derived from an EMBL/GenBank/DDBJ whole genome shotgun (WGS) entry which is preliminary data.</text>
</comment>
<name>A0A9P5NP06_GYMJU</name>
<accession>A0A9P5NP06</accession>
<dbReference type="Proteomes" id="UP000724874">
    <property type="component" value="Unassembled WGS sequence"/>
</dbReference>
<dbReference type="EMBL" id="JADNYJ010000029">
    <property type="protein sequence ID" value="KAF8903740.1"/>
    <property type="molecule type" value="Genomic_DNA"/>
</dbReference>
<sequence length="193" mass="21751">MNNLLRCAWARSSVTFFRPIFLQKQKPAYNLSADSWATWKVVLATYSGMRSGAVIRPLYTPDPKRMLVTGQEASDISELTKPIYSLCAEKGISRLIRYGDECRRRAPYFSASFKDSRNKVKKQYYLCKGQALIRFILSPFPEHANDPALLLEIIELMSPVDSVVHDYDHTSLSPSPAAVIRNGCEGKTQTLGL</sequence>
<protein>
    <submittedName>
        <fullName evidence="1">Uncharacterized protein</fullName>
    </submittedName>
</protein>
<proteinExistence type="predicted"/>
<gene>
    <name evidence="1" type="ORF">CPB84DRAFT_1746125</name>
</gene>
<dbReference type="AlphaFoldDB" id="A0A9P5NP06"/>